<dbReference type="EMBL" id="CZQD01000018">
    <property type="protein sequence ID" value="CUS56106.1"/>
    <property type="molecule type" value="Genomic_DNA"/>
</dbReference>
<sequence length="121" mass="13818">MDTLFAPVGPLKPHLEPYRFWIWLQTVALRLYVRALKGRGVPFMTVIDHRGTVYLQWIGDVPHEREPDPLAFTWSKAFRLAIGELKSAHPGEHRNRVRLDAGEPSCQMPFSQSYALPGPDP</sequence>
<proteinExistence type="predicted"/>
<feature type="region of interest" description="Disordered" evidence="1">
    <location>
        <begin position="91"/>
        <end position="121"/>
    </location>
</feature>
<gene>
    <name evidence="2" type="ORF">MGWOODY_Hyp2564</name>
</gene>
<reference evidence="2" key="1">
    <citation type="submission" date="2015-10" db="EMBL/GenBank/DDBJ databases">
        <authorList>
            <person name="Gilbert D.G."/>
        </authorList>
    </citation>
    <scope>NUCLEOTIDE SEQUENCE</scope>
</reference>
<protein>
    <submittedName>
        <fullName evidence="2">Uncharacterized protein</fullName>
    </submittedName>
</protein>
<evidence type="ECO:0000256" key="1">
    <source>
        <dbReference type="SAM" id="MobiDB-lite"/>
    </source>
</evidence>
<accession>A0A170PT88</accession>
<feature type="compositionally biased region" description="Basic and acidic residues" evidence="1">
    <location>
        <begin position="91"/>
        <end position="101"/>
    </location>
</feature>
<organism evidence="2">
    <name type="scientific">hydrothermal vent metagenome</name>
    <dbReference type="NCBI Taxonomy" id="652676"/>
    <lineage>
        <taxon>unclassified sequences</taxon>
        <taxon>metagenomes</taxon>
        <taxon>ecological metagenomes</taxon>
    </lineage>
</organism>
<name>A0A170PT88_9ZZZZ</name>
<dbReference type="AlphaFoldDB" id="A0A170PT88"/>
<evidence type="ECO:0000313" key="2">
    <source>
        <dbReference type="EMBL" id="CUS56106.1"/>
    </source>
</evidence>